<keyword evidence="5" id="KW-0472">Membrane</keyword>
<keyword evidence="3 7" id="KW-0547">Nucleotide-binding</keyword>
<evidence type="ECO:0000256" key="7">
    <source>
        <dbReference type="HAMAP-Rule" id="MF_00853"/>
    </source>
</evidence>
<dbReference type="InterPro" id="IPR052200">
    <property type="entry name" value="Protoporphyrinogen_IX_DH"/>
</dbReference>
<evidence type="ECO:0000256" key="4">
    <source>
        <dbReference type="ARBA" id="ARBA00023002"/>
    </source>
</evidence>
<keyword evidence="4 7" id="KW-0560">Oxidoreductase</keyword>
<comment type="catalytic activity">
    <reaction evidence="7">
        <text>protoporphyrinogen IX + 3 a quinone = protoporphyrin IX + 3 a quinol</text>
        <dbReference type="Rhea" id="RHEA:65032"/>
        <dbReference type="ChEBI" id="CHEBI:24646"/>
        <dbReference type="ChEBI" id="CHEBI:57306"/>
        <dbReference type="ChEBI" id="CHEBI:57307"/>
        <dbReference type="ChEBI" id="CHEBI:132124"/>
        <dbReference type="EC" id="1.3.5.3"/>
    </reaction>
</comment>
<comment type="caution">
    <text evidence="9">The sequence shown here is derived from an EMBL/GenBank/DDBJ whole genome shotgun (WGS) entry which is preliminary data.</text>
</comment>
<evidence type="ECO:0000313" key="9">
    <source>
        <dbReference type="EMBL" id="GGD50639.1"/>
    </source>
</evidence>
<dbReference type="InterPro" id="IPR044264">
    <property type="entry name" value="HemG"/>
</dbReference>
<accession>A0ABQ1QZ60</accession>
<dbReference type="RefSeq" id="WP_229732515.1">
    <property type="nucleotide sequence ID" value="NZ_BMFH01000001.1"/>
</dbReference>
<comment type="catalytic activity">
    <reaction evidence="7">
        <text>protoporphyrinogen IX + 3 a ubiquinone = protoporphyrin IX + 3 a ubiquinol</text>
        <dbReference type="Rhea" id="RHEA:63936"/>
        <dbReference type="Rhea" id="RHEA-COMP:9565"/>
        <dbReference type="Rhea" id="RHEA-COMP:9566"/>
        <dbReference type="ChEBI" id="CHEBI:16389"/>
        <dbReference type="ChEBI" id="CHEBI:17976"/>
        <dbReference type="ChEBI" id="CHEBI:57306"/>
        <dbReference type="ChEBI" id="CHEBI:57307"/>
    </reaction>
</comment>
<comment type="cofactor">
    <cofactor evidence="7">
        <name>FMN</name>
        <dbReference type="ChEBI" id="CHEBI:58210"/>
    </cofactor>
    <text evidence="7">Binds 1 FMN non-covalently per subunit.</text>
</comment>
<reference evidence="10" key="1">
    <citation type="journal article" date="2019" name="Int. J. Syst. Evol. Microbiol.">
        <title>The Global Catalogue of Microorganisms (GCM) 10K type strain sequencing project: providing services to taxonomists for standard genome sequencing and annotation.</title>
        <authorList>
            <consortium name="The Broad Institute Genomics Platform"/>
            <consortium name="The Broad Institute Genome Sequencing Center for Infectious Disease"/>
            <person name="Wu L."/>
            <person name="Ma J."/>
        </authorList>
    </citation>
    <scope>NUCLEOTIDE SEQUENCE [LARGE SCALE GENOMIC DNA]</scope>
    <source>
        <strain evidence="10">CGMCC 1.12606</strain>
    </source>
</reference>
<dbReference type="InterPro" id="IPR029039">
    <property type="entry name" value="Flavoprotein-like_sf"/>
</dbReference>
<dbReference type="Proteomes" id="UP000625780">
    <property type="component" value="Unassembled WGS sequence"/>
</dbReference>
<dbReference type="Gene3D" id="3.40.50.360">
    <property type="match status" value="1"/>
</dbReference>
<dbReference type="NCBIfam" id="NF008316">
    <property type="entry name" value="PRK11104.1"/>
    <property type="match status" value="1"/>
</dbReference>
<sequence length="183" mass="20998">MNSTKPKAPLSKTALIYATVDGHTLKICEKLEDVLSAHDQPAEIINIEDFDGDLAPYDRVVLGASIRYGVHDKKIVDLINTRQKELEAKKTAFFSVNLVARKPEKSSPETNPYVVKFFKKISWRPDMAECFAGMLDYPHYSFFDRTMIRLIMWMTKGPTDPKTVKEYTDWKKVEAFGKKLVTF</sequence>
<evidence type="ECO:0000259" key="8">
    <source>
        <dbReference type="Pfam" id="PF12724"/>
    </source>
</evidence>
<evidence type="ECO:0000256" key="3">
    <source>
        <dbReference type="ARBA" id="ARBA00022741"/>
    </source>
</evidence>
<organism evidence="9 10">
    <name type="scientific">Muriicola marianensis</name>
    <dbReference type="NCBI Taxonomy" id="1324801"/>
    <lineage>
        <taxon>Bacteria</taxon>
        <taxon>Pseudomonadati</taxon>
        <taxon>Bacteroidota</taxon>
        <taxon>Flavobacteriia</taxon>
        <taxon>Flavobacteriales</taxon>
        <taxon>Flavobacteriaceae</taxon>
        <taxon>Muriicola</taxon>
    </lineage>
</organism>
<dbReference type="Pfam" id="PF12724">
    <property type="entry name" value="Flavodoxin_5"/>
    <property type="match status" value="1"/>
</dbReference>
<comment type="similarity">
    <text evidence="7">Belongs to the HemG family.</text>
</comment>
<dbReference type="HAMAP" id="MF_00853">
    <property type="entry name" value="HemG"/>
    <property type="match status" value="1"/>
</dbReference>
<dbReference type="EC" id="1.3.5.3" evidence="7"/>
<comment type="function">
    <text evidence="7">Catalyzes the 6-electron oxidation of protoporphyrinogen IX to form protoporphyrin IX; under anaerobic conditions uses menaquinone as an electron acceptor, under aerobic conditions uses ubiquinone as an electron acceptor.</text>
</comment>
<evidence type="ECO:0000256" key="5">
    <source>
        <dbReference type="ARBA" id="ARBA00023136"/>
    </source>
</evidence>
<keyword evidence="6 7" id="KW-0627">Porphyrin biosynthesis</keyword>
<keyword evidence="2 7" id="KW-0288">FMN</keyword>
<comment type="subcellular location">
    <subcellularLocation>
        <location evidence="7">Cell membrane</location>
        <topology evidence="7">Peripheral membrane protein</topology>
    </subcellularLocation>
</comment>
<name>A0ABQ1QZ60_9FLAO</name>
<keyword evidence="10" id="KW-1185">Reference proteome</keyword>
<gene>
    <name evidence="7 9" type="primary">hemG</name>
    <name evidence="9" type="ORF">GCM10011361_16630</name>
</gene>
<comment type="pathway">
    <text evidence="7">Porphyrin-containing compound metabolism; protoporphyrin-IX biosynthesis; protoporphyrin-IX from protoporphyrinogen-IX: step 1/1.</text>
</comment>
<dbReference type="PANTHER" id="PTHR38030:SF2">
    <property type="entry name" value="PROTOPORPHYRINOGEN IX DEHYDROGENASE [QUINONE]"/>
    <property type="match status" value="1"/>
</dbReference>
<evidence type="ECO:0000313" key="10">
    <source>
        <dbReference type="Proteomes" id="UP000625780"/>
    </source>
</evidence>
<proteinExistence type="inferred from homology"/>
<dbReference type="SUPFAM" id="SSF52218">
    <property type="entry name" value="Flavoproteins"/>
    <property type="match status" value="1"/>
</dbReference>
<feature type="domain" description="Flavodoxin" evidence="8">
    <location>
        <begin position="15"/>
        <end position="161"/>
    </location>
</feature>
<evidence type="ECO:0000256" key="2">
    <source>
        <dbReference type="ARBA" id="ARBA00022643"/>
    </source>
</evidence>
<protein>
    <recommendedName>
        <fullName evidence="7">Protoporphyrinogen IX dehydrogenase [quinone]</fullName>
        <ecNumber evidence="7">1.3.5.3</ecNumber>
    </recommendedName>
    <alternativeName>
        <fullName evidence="7">Protoporphyrinogen IX dehydrogenase [menaquinone]</fullName>
    </alternativeName>
    <alternativeName>
        <fullName evidence="7">Protoporphyrinogen IX dehydrogenase [ubiquinone]</fullName>
    </alternativeName>
    <alternativeName>
        <fullName evidence="7">Protoporphyrinogen oxidase</fullName>
        <shortName evidence="7">PPO</shortName>
    </alternativeName>
</protein>
<dbReference type="PANTHER" id="PTHR38030">
    <property type="entry name" value="PROTOPORPHYRINOGEN IX DEHYDROGENASE [MENAQUINONE]"/>
    <property type="match status" value="1"/>
</dbReference>
<keyword evidence="7" id="KW-1003">Cell membrane</keyword>
<comment type="catalytic activity">
    <reaction evidence="7">
        <text>protoporphyrinogen IX + 3 a menaquinone = protoporphyrin IX + 3 a menaquinol</text>
        <dbReference type="Rhea" id="RHEA:27409"/>
        <dbReference type="Rhea" id="RHEA-COMP:9537"/>
        <dbReference type="Rhea" id="RHEA-COMP:9539"/>
        <dbReference type="ChEBI" id="CHEBI:16374"/>
        <dbReference type="ChEBI" id="CHEBI:18151"/>
        <dbReference type="ChEBI" id="CHEBI:57306"/>
        <dbReference type="ChEBI" id="CHEBI:57307"/>
        <dbReference type="EC" id="1.3.5.3"/>
    </reaction>
</comment>
<dbReference type="InterPro" id="IPR026816">
    <property type="entry name" value="Flavodoxin_dom"/>
</dbReference>
<evidence type="ECO:0000256" key="6">
    <source>
        <dbReference type="ARBA" id="ARBA00023244"/>
    </source>
</evidence>
<keyword evidence="1 7" id="KW-0285">Flavoprotein</keyword>
<evidence type="ECO:0000256" key="1">
    <source>
        <dbReference type="ARBA" id="ARBA00022630"/>
    </source>
</evidence>
<dbReference type="EMBL" id="BMFH01000001">
    <property type="protein sequence ID" value="GGD50639.1"/>
    <property type="molecule type" value="Genomic_DNA"/>
</dbReference>